<keyword evidence="3 4" id="KW-0418">Kinase</keyword>
<accession>A0ABY2GUR7</accession>
<evidence type="ECO:0000313" key="6">
    <source>
        <dbReference type="Proteomes" id="UP001642720"/>
    </source>
</evidence>
<protein>
    <submittedName>
        <fullName evidence="5">Uridylate kinase</fullName>
    </submittedName>
</protein>
<dbReference type="EMBL" id="PPTA01000013">
    <property type="protein sequence ID" value="TFA99676.1"/>
    <property type="molecule type" value="Genomic_DNA"/>
</dbReference>
<keyword evidence="6" id="KW-1185">Reference proteome</keyword>
<evidence type="ECO:0000313" key="5">
    <source>
        <dbReference type="EMBL" id="TFA99676.1"/>
    </source>
</evidence>
<dbReference type="Gene3D" id="3.40.50.300">
    <property type="entry name" value="P-loop containing nucleotide triphosphate hydrolases"/>
    <property type="match status" value="1"/>
</dbReference>
<dbReference type="Pfam" id="PF00406">
    <property type="entry name" value="ADK"/>
    <property type="match status" value="1"/>
</dbReference>
<dbReference type="HAMAP" id="MF_00235">
    <property type="entry name" value="Adenylate_kinase_Adk"/>
    <property type="match status" value="1"/>
</dbReference>
<dbReference type="GO" id="GO:0016301">
    <property type="term" value="F:kinase activity"/>
    <property type="evidence" value="ECO:0007669"/>
    <property type="project" value="UniProtKB-KW"/>
</dbReference>
<dbReference type="InterPro" id="IPR033690">
    <property type="entry name" value="Adenylat_kinase_CS"/>
</dbReference>
<comment type="caution">
    <text evidence="5">The sequence shown here is derived from an EMBL/GenBank/DDBJ whole genome shotgun (WGS) entry which is preliminary data.</text>
</comment>
<dbReference type="RefSeq" id="XP_073555878.1">
    <property type="nucleotide sequence ID" value="XM_073705625.1"/>
</dbReference>
<comment type="similarity">
    <text evidence="4">Belongs to the adenylate kinase family.</text>
</comment>
<keyword evidence="1 4" id="KW-0808">Transferase</keyword>
<keyword evidence="2" id="KW-0547">Nucleotide-binding</keyword>
<proteinExistence type="inferred from homology"/>
<dbReference type="GeneID" id="300580075"/>
<dbReference type="PRINTS" id="PR00094">
    <property type="entry name" value="ADENYLTKNASE"/>
</dbReference>
<sequence>MESAGRLIIFVLGAPGAGKGSLCKKLAKRYAFTHLSIGDVLRNVVAIPGADETVVGYVQRGELLPTELLFDVLRPHINGCGTIILDGFPRRLDQAEAFEKEFQAPTLVLFFDCPRDLAEGRVVNRKQGREGDNLETFKKRYDEFQELNPPLLERYEKQGKLITVDTSGYTNASYAMLLHLLQGRL</sequence>
<dbReference type="InterPro" id="IPR027417">
    <property type="entry name" value="P-loop_NTPase"/>
</dbReference>
<dbReference type="Proteomes" id="UP001642720">
    <property type="component" value="Unassembled WGS sequence"/>
</dbReference>
<dbReference type="CDD" id="cd01428">
    <property type="entry name" value="ADK"/>
    <property type="match status" value="1"/>
</dbReference>
<name>A0ABY2GUR7_9HYPO</name>
<evidence type="ECO:0000256" key="2">
    <source>
        <dbReference type="ARBA" id="ARBA00022741"/>
    </source>
</evidence>
<dbReference type="SUPFAM" id="SSF52540">
    <property type="entry name" value="P-loop containing nucleoside triphosphate hydrolases"/>
    <property type="match status" value="1"/>
</dbReference>
<gene>
    <name evidence="5" type="ORF">CCMA1212_008493</name>
</gene>
<dbReference type="PANTHER" id="PTHR23359">
    <property type="entry name" value="NUCLEOTIDE KINASE"/>
    <property type="match status" value="1"/>
</dbReference>
<dbReference type="PROSITE" id="PS00113">
    <property type="entry name" value="ADENYLATE_KINASE"/>
    <property type="match status" value="1"/>
</dbReference>
<evidence type="ECO:0000256" key="4">
    <source>
        <dbReference type="RuleBase" id="RU003330"/>
    </source>
</evidence>
<reference evidence="5 6" key="1">
    <citation type="submission" date="2018-01" db="EMBL/GenBank/DDBJ databases">
        <title>Genome characterization of the sugarcane-associated fungus Trichoderma ghanense CCMA-1212 and their application in lignocelulose bioconversion.</title>
        <authorList>
            <person name="Steindorff A.S."/>
            <person name="Mendes T.D."/>
            <person name="Vilela E.S.D."/>
            <person name="Rodrigues D.S."/>
            <person name="Formighieri E.F."/>
            <person name="Melo I.S."/>
            <person name="Favaro L.C.L."/>
        </authorList>
    </citation>
    <scope>NUCLEOTIDE SEQUENCE [LARGE SCALE GENOMIC DNA]</scope>
    <source>
        <strain evidence="5 6">CCMA-1212</strain>
    </source>
</reference>
<organism evidence="5 6">
    <name type="scientific">Trichoderma ghanense</name>
    <dbReference type="NCBI Taxonomy" id="65468"/>
    <lineage>
        <taxon>Eukaryota</taxon>
        <taxon>Fungi</taxon>
        <taxon>Dikarya</taxon>
        <taxon>Ascomycota</taxon>
        <taxon>Pezizomycotina</taxon>
        <taxon>Sordariomycetes</taxon>
        <taxon>Hypocreomycetidae</taxon>
        <taxon>Hypocreales</taxon>
        <taxon>Hypocreaceae</taxon>
        <taxon>Trichoderma</taxon>
    </lineage>
</organism>
<evidence type="ECO:0000256" key="3">
    <source>
        <dbReference type="ARBA" id="ARBA00022777"/>
    </source>
</evidence>
<dbReference type="InterPro" id="IPR000850">
    <property type="entry name" value="Adenylat/UMP-CMP_kin"/>
</dbReference>
<evidence type="ECO:0000256" key="1">
    <source>
        <dbReference type="ARBA" id="ARBA00022679"/>
    </source>
</evidence>